<gene>
    <name evidence="2" type="ORF">GCM10022232_86190</name>
</gene>
<evidence type="ECO:0000313" key="3">
    <source>
        <dbReference type="Proteomes" id="UP001500456"/>
    </source>
</evidence>
<feature type="region of interest" description="Disordered" evidence="1">
    <location>
        <begin position="289"/>
        <end position="328"/>
    </location>
</feature>
<accession>A0ABP7TJQ8</accession>
<evidence type="ECO:0000256" key="1">
    <source>
        <dbReference type="SAM" id="MobiDB-lite"/>
    </source>
</evidence>
<keyword evidence="3" id="KW-1185">Reference proteome</keyword>
<name>A0ABP7TJQ8_9ACTN</name>
<feature type="region of interest" description="Disordered" evidence="1">
    <location>
        <begin position="99"/>
        <end position="122"/>
    </location>
</feature>
<dbReference type="EMBL" id="BAAAZX010000041">
    <property type="protein sequence ID" value="GAA4027175.1"/>
    <property type="molecule type" value="Genomic_DNA"/>
</dbReference>
<protein>
    <submittedName>
        <fullName evidence="2">Uncharacterized protein</fullName>
    </submittedName>
</protein>
<reference evidence="3" key="1">
    <citation type="journal article" date="2019" name="Int. J. Syst. Evol. Microbiol.">
        <title>The Global Catalogue of Microorganisms (GCM) 10K type strain sequencing project: providing services to taxonomists for standard genome sequencing and annotation.</title>
        <authorList>
            <consortium name="The Broad Institute Genomics Platform"/>
            <consortium name="The Broad Institute Genome Sequencing Center for Infectious Disease"/>
            <person name="Wu L."/>
            <person name="Ma J."/>
        </authorList>
    </citation>
    <scope>NUCLEOTIDE SEQUENCE [LARGE SCALE GENOMIC DNA]</scope>
    <source>
        <strain evidence="3">JCM 16924</strain>
    </source>
</reference>
<proteinExistence type="predicted"/>
<organism evidence="2 3">
    <name type="scientific">Streptomyces plumbiresistens</name>
    <dbReference type="NCBI Taxonomy" id="511811"/>
    <lineage>
        <taxon>Bacteria</taxon>
        <taxon>Bacillati</taxon>
        <taxon>Actinomycetota</taxon>
        <taxon>Actinomycetes</taxon>
        <taxon>Kitasatosporales</taxon>
        <taxon>Streptomycetaceae</taxon>
        <taxon>Streptomyces</taxon>
    </lineage>
</organism>
<sequence length="328" mass="35142">MPSRGRLQGDGLRAAAAAPLGRRFGGADCTPNLRKKSGKLWKSGSVWGMSDPLDALEKSISTLRRAIRDASAAGDTERAGELRAQLRRAERAWDALLDADEPAPAPTRPAPQAAPAGRGSQLPAREHVHRALMLLGTPAAPKLIVGVHEAFFPGELSASKLSSLRRDEERSYRSSPGARPYYLPPALAHDLLTPVRALVTISTWTLEQRIIGPHSPRVDFLTGAIRIAEAVHTAAQSAGSGPSPEALRLLWRFAVNIPDAMPKSASGHESALDPEQVIEAARAELDVHADADRAARAEASRRARKSLSDDQQLFGAPPQGVTRLRARA</sequence>
<comment type="caution">
    <text evidence="2">The sequence shown here is derived from an EMBL/GenBank/DDBJ whole genome shotgun (WGS) entry which is preliminary data.</text>
</comment>
<dbReference type="Proteomes" id="UP001500456">
    <property type="component" value="Unassembled WGS sequence"/>
</dbReference>
<evidence type="ECO:0000313" key="2">
    <source>
        <dbReference type="EMBL" id="GAA4027175.1"/>
    </source>
</evidence>
<feature type="compositionally biased region" description="Basic and acidic residues" evidence="1">
    <location>
        <begin position="289"/>
        <end position="301"/>
    </location>
</feature>